<keyword evidence="3 5" id="KW-0175">Coiled coil</keyword>
<keyword evidence="1 4" id="KW-0547">Nucleotide-binding</keyword>
<evidence type="ECO:0000313" key="8">
    <source>
        <dbReference type="Proteomes" id="UP000016519"/>
    </source>
</evidence>
<dbReference type="PANTHER" id="PTHR23077:SF144">
    <property type="entry name" value="PROTEASOME-ASSOCIATED ATPASE"/>
    <property type="match status" value="1"/>
</dbReference>
<dbReference type="InterPro" id="IPR050168">
    <property type="entry name" value="AAA_ATPase_domain"/>
</dbReference>
<dbReference type="Gene3D" id="3.40.50.300">
    <property type="entry name" value="P-loop containing nucleotide triphosphate hydrolases"/>
    <property type="match status" value="1"/>
</dbReference>
<dbReference type="InterPro" id="IPR003960">
    <property type="entry name" value="ATPase_AAA_CS"/>
</dbReference>
<dbReference type="InterPro" id="IPR022482">
    <property type="entry name" value="Proteasome_ATPase"/>
</dbReference>
<comment type="caution">
    <text evidence="7">The sequence shown here is derived from an EMBL/GenBank/DDBJ whole genome shotgun (WGS) entry which is preliminary data.</text>
</comment>
<evidence type="ECO:0000256" key="1">
    <source>
        <dbReference type="ARBA" id="ARBA00022741"/>
    </source>
</evidence>
<evidence type="ECO:0000256" key="5">
    <source>
        <dbReference type="SAM" id="Coils"/>
    </source>
</evidence>
<proteinExistence type="inferred from homology"/>
<dbReference type="InterPro" id="IPR003959">
    <property type="entry name" value="ATPase_AAA_core"/>
</dbReference>
<dbReference type="SUPFAM" id="SSF52540">
    <property type="entry name" value="P-loop containing nucleoside triphosphate hydrolases"/>
    <property type="match status" value="1"/>
</dbReference>
<dbReference type="STRING" id="419015.HMPREF3214_00711"/>
<dbReference type="Gene3D" id="1.10.8.60">
    <property type="match status" value="1"/>
</dbReference>
<dbReference type="Pfam" id="PF00004">
    <property type="entry name" value="AAA"/>
    <property type="match status" value="1"/>
</dbReference>
<dbReference type="GO" id="GO:0000502">
    <property type="term" value="C:proteasome complex"/>
    <property type="evidence" value="ECO:0007669"/>
    <property type="project" value="UniProtKB-KW"/>
</dbReference>
<dbReference type="PANTHER" id="PTHR23077">
    <property type="entry name" value="AAA-FAMILY ATPASE"/>
    <property type="match status" value="1"/>
</dbReference>
<keyword evidence="7" id="KW-0647">Proteasome</keyword>
<evidence type="ECO:0000256" key="2">
    <source>
        <dbReference type="ARBA" id="ARBA00022840"/>
    </source>
</evidence>
<dbReference type="InterPro" id="IPR027417">
    <property type="entry name" value="P-loop_NTPase"/>
</dbReference>
<dbReference type="AlphaFoldDB" id="U1SJS8"/>
<dbReference type="GO" id="GO:0019941">
    <property type="term" value="P:modification-dependent protein catabolic process"/>
    <property type="evidence" value="ECO:0007669"/>
    <property type="project" value="InterPro"/>
</dbReference>
<dbReference type="PATRIC" id="fig|1321816.3.peg.733"/>
<evidence type="ECO:0000259" key="6">
    <source>
        <dbReference type="SMART" id="SM00382"/>
    </source>
</evidence>
<dbReference type="GO" id="GO:0005524">
    <property type="term" value="F:ATP binding"/>
    <property type="evidence" value="ECO:0007669"/>
    <property type="project" value="UniProtKB-KW"/>
</dbReference>
<evidence type="ECO:0000256" key="4">
    <source>
        <dbReference type="RuleBase" id="RU003651"/>
    </source>
</evidence>
<dbReference type="Proteomes" id="UP000016519">
    <property type="component" value="Unassembled WGS sequence"/>
</dbReference>
<dbReference type="Pfam" id="PF17758">
    <property type="entry name" value="Prot_ATP_ID_OB_N"/>
    <property type="match status" value="1"/>
</dbReference>
<dbReference type="GO" id="GO:0010498">
    <property type="term" value="P:proteasomal protein catabolic process"/>
    <property type="evidence" value="ECO:0007669"/>
    <property type="project" value="InterPro"/>
</dbReference>
<gene>
    <name evidence="7" type="ORF">HMPREF9244_00830</name>
</gene>
<evidence type="ECO:0000256" key="3">
    <source>
        <dbReference type="ARBA" id="ARBA00023054"/>
    </source>
</evidence>
<dbReference type="SMART" id="SM00382">
    <property type="entry name" value="AAA"/>
    <property type="match status" value="1"/>
</dbReference>
<name>U1SJS8_9BIFI</name>
<dbReference type="GO" id="GO:0016887">
    <property type="term" value="F:ATP hydrolysis activity"/>
    <property type="evidence" value="ECO:0007669"/>
    <property type="project" value="InterPro"/>
</dbReference>
<feature type="domain" description="AAA+ ATPase" evidence="6">
    <location>
        <begin position="249"/>
        <end position="394"/>
    </location>
</feature>
<dbReference type="InterPro" id="IPR012340">
    <property type="entry name" value="NA-bd_OB-fold"/>
</dbReference>
<dbReference type="Gene3D" id="1.20.5.170">
    <property type="match status" value="1"/>
</dbReference>
<dbReference type="HOGENOM" id="CLU_036054_0_0_11"/>
<dbReference type="InterPro" id="IPR041626">
    <property type="entry name" value="Prot_ATP_ID_OB_N"/>
</dbReference>
<dbReference type="Pfam" id="PF16450">
    <property type="entry name" value="Prot_ATP_ID_OB_C"/>
    <property type="match status" value="1"/>
</dbReference>
<sequence>MQEKKAQGGIMDQTAENLAAENVSAENARAHDYAAQIDQLRMRNHSLASALRKATDQLQGAREKMAALSSPPLTRATFVRIDSDTTVHGQRHVTVEIVNNHRHMVVAVAPDVNPMQLRAGQQVLLDENMRVVRADTVTTIGRVVTVTQVLEGSRLLVRDASGNTVVIRRGYDTANETIQAQDTVMLDESGEFAVRLMESHKAQELLLEEYPHISFGDIGGLHTQIRQIRDAVQLPFTHRELYSFYGLQGAKGILLYGPPGNGKTMLAKAIAHSLAEEGRGAFLSLKGPEVLSKFVGEAEHMIRMVFDRARDIAAHDKAVVIFIDEMDSLLRTRGSGISSDVETTVVPQFLSELDGLEDLHNVVVIGASNRLDMIDPAVLRPGRLDIKISIGAPDKQAASDIVRRYVGANMTQAADVDGLVRAVIDDVYDPSRHVALLRSDEGDIQVRMCDLISGARLKNITDRAKMMAIKQSLNEYNASNADHNSYVLLNRDLMRLAVRDEFDDIYDTCAHTPASGWALLLDLAGRRVREVHMAVREEDR</sequence>
<protein>
    <submittedName>
        <fullName evidence="7">Proteasome ATPase</fullName>
    </submittedName>
</protein>
<reference evidence="7 8" key="1">
    <citation type="submission" date="2013-08" db="EMBL/GenBank/DDBJ databases">
        <authorList>
            <person name="Weinstock G."/>
            <person name="Sodergren E."/>
            <person name="Wylie T."/>
            <person name="Fulton L."/>
            <person name="Fulton R."/>
            <person name="Fronick C."/>
            <person name="O'Laughlin M."/>
            <person name="Godfrey J."/>
            <person name="Miner T."/>
            <person name="Herter B."/>
            <person name="Appelbaum E."/>
            <person name="Cordes M."/>
            <person name="Lek S."/>
            <person name="Wollam A."/>
            <person name="Pepin K.H."/>
            <person name="Palsikar V.B."/>
            <person name="Mitreva M."/>
            <person name="Wilson R.K."/>
        </authorList>
    </citation>
    <scope>NUCLEOTIDE SEQUENCE [LARGE SCALE GENOMIC DNA]</scope>
    <source>
        <strain evidence="7 8">F0580</strain>
    </source>
</reference>
<accession>U1SJS8</accession>
<dbReference type="EMBL" id="AWSI01000021">
    <property type="protein sequence ID" value="ERH30882.1"/>
    <property type="molecule type" value="Genomic_DNA"/>
</dbReference>
<dbReference type="Gene3D" id="2.40.50.140">
    <property type="entry name" value="Nucleic acid-binding proteins"/>
    <property type="match status" value="1"/>
</dbReference>
<comment type="similarity">
    <text evidence="4">Belongs to the AAA ATPase family.</text>
</comment>
<dbReference type="FunFam" id="3.40.50.300:FF:001025">
    <property type="entry name" value="ATPase family, AAA domain-containing 2B"/>
    <property type="match status" value="1"/>
</dbReference>
<dbReference type="InterPro" id="IPR003593">
    <property type="entry name" value="AAA+_ATPase"/>
</dbReference>
<dbReference type="PROSITE" id="PS00674">
    <property type="entry name" value="AAA"/>
    <property type="match status" value="1"/>
</dbReference>
<dbReference type="InterPro" id="IPR032501">
    <property type="entry name" value="Prot_ATP_ID_OB_2nd"/>
</dbReference>
<keyword evidence="2 4" id="KW-0067">ATP-binding</keyword>
<keyword evidence="8" id="KW-1185">Reference proteome</keyword>
<evidence type="ECO:0000313" key="7">
    <source>
        <dbReference type="EMBL" id="ERH30882.1"/>
    </source>
</evidence>
<feature type="coiled-coil region" evidence="5">
    <location>
        <begin position="37"/>
        <end position="64"/>
    </location>
</feature>
<dbReference type="NCBIfam" id="TIGR03689">
    <property type="entry name" value="pup_AAA"/>
    <property type="match status" value="1"/>
</dbReference>
<organism evidence="7 8">
    <name type="scientific">Alloscardovia omnicolens F0580</name>
    <dbReference type="NCBI Taxonomy" id="1321816"/>
    <lineage>
        <taxon>Bacteria</taxon>
        <taxon>Bacillati</taxon>
        <taxon>Actinomycetota</taxon>
        <taxon>Actinomycetes</taxon>
        <taxon>Bifidobacteriales</taxon>
        <taxon>Bifidobacteriaceae</taxon>
        <taxon>Alloscardovia</taxon>
    </lineage>
</organism>